<comment type="caution">
    <text evidence="8">The sequence shown here is derived from an EMBL/GenBank/DDBJ whole genome shotgun (WGS) entry which is preliminary data.</text>
</comment>
<comment type="subcellular location">
    <subcellularLocation>
        <location evidence="1">Cell membrane</location>
        <topology evidence="1">Multi-pass membrane protein</topology>
    </subcellularLocation>
</comment>
<dbReference type="InterPro" id="IPR007140">
    <property type="entry name" value="DUF350"/>
</dbReference>
<evidence type="ECO:0000256" key="5">
    <source>
        <dbReference type="ARBA" id="ARBA00022989"/>
    </source>
</evidence>
<evidence type="ECO:0000256" key="6">
    <source>
        <dbReference type="ARBA" id="ARBA00023136"/>
    </source>
</evidence>
<evidence type="ECO:0000313" key="8">
    <source>
        <dbReference type="EMBL" id="KPA87400.1"/>
    </source>
</evidence>
<comment type="similarity">
    <text evidence="2">Belongs to the UPF0719 family.</text>
</comment>
<dbReference type="AlphaFoldDB" id="A0A0M9GC28"/>
<keyword evidence="3" id="KW-1003">Cell membrane</keyword>
<dbReference type="PANTHER" id="PTHR40043:SF1">
    <property type="entry name" value="UPF0719 INNER MEMBRANE PROTEIN YJFL"/>
    <property type="match status" value="1"/>
</dbReference>
<dbReference type="STRING" id="50340.PF66_06030"/>
<evidence type="ECO:0000256" key="3">
    <source>
        <dbReference type="ARBA" id="ARBA00022475"/>
    </source>
</evidence>
<gene>
    <name evidence="8" type="ORF">PF66_06030</name>
</gene>
<feature type="transmembrane region" description="Helical" evidence="7">
    <location>
        <begin position="117"/>
        <end position="136"/>
    </location>
</feature>
<sequence length="142" mass="14774">MLVDAVKMSLHLDAVMGFVLYLLVALLVFGLYACLYTRMTPHREWTLIREGNIAAAIALGGALIGFAIPAASAIAHSVSLVDFLIWALIALVAQLLAFGLVSLSIRGLSVRIAKGESAAAILSAAISISVGLLNAACMTPPV</sequence>
<dbReference type="PANTHER" id="PTHR40043">
    <property type="entry name" value="UPF0719 INNER MEMBRANE PROTEIN YJFL"/>
    <property type="match status" value="1"/>
</dbReference>
<evidence type="ECO:0000313" key="9">
    <source>
        <dbReference type="Proteomes" id="UP000037931"/>
    </source>
</evidence>
<keyword evidence="9" id="KW-1185">Reference proteome</keyword>
<dbReference type="GO" id="GO:0005886">
    <property type="term" value="C:plasma membrane"/>
    <property type="evidence" value="ECO:0007669"/>
    <property type="project" value="UniProtKB-SubCell"/>
</dbReference>
<feature type="transmembrane region" description="Helical" evidence="7">
    <location>
        <begin position="83"/>
        <end position="105"/>
    </location>
</feature>
<dbReference type="Proteomes" id="UP000037931">
    <property type="component" value="Unassembled WGS sequence"/>
</dbReference>
<name>A0A0M9GC28_9PSED</name>
<dbReference type="Pfam" id="PF03994">
    <property type="entry name" value="DUF350"/>
    <property type="match status" value="1"/>
</dbReference>
<feature type="transmembrane region" description="Helical" evidence="7">
    <location>
        <begin position="56"/>
        <end position="77"/>
    </location>
</feature>
<keyword evidence="4 7" id="KW-0812">Transmembrane</keyword>
<evidence type="ECO:0000256" key="7">
    <source>
        <dbReference type="SAM" id="Phobius"/>
    </source>
</evidence>
<dbReference type="OrthoDB" id="5573330at2"/>
<evidence type="ECO:0000256" key="2">
    <source>
        <dbReference type="ARBA" id="ARBA00005779"/>
    </source>
</evidence>
<dbReference type="PATRIC" id="fig|50340.43.peg.4267"/>
<dbReference type="PROSITE" id="PS51257">
    <property type="entry name" value="PROKAR_LIPOPROTEIN"/>
    <property type="match status" value="1"/>
</dbReference>
<protein>
    <submittedName>
        <fullName evidence="8">Putative membrane protein</fullName>
    </submittedName>
</protein>
<feature type="transmembrane region" description="Helical" evidence="7">
    <location>
        <begin position="15"/>
        <end position="35"/>
    </location>
</feature>
<keyword evidence="5 7" id="KW-1133">Transmembrane helix</keyword>
<reference evidence="8 9" key="1">
    <citation type="journal article" date="2015" name="PLoS ONE">
        <title>Rice-Infecting Pseudomonas Genomes Are Highly Accessorized and Harbor Multiple Putative Virulence Mechanisms to Cause Sheath Brown Rot.</title>
        <authorList>
            <person name="Quibod I.L."/>
            <person name="Grande G."/>
            <person name="Oreiro E.G."/>
            <person name="Borja F.N."/>
            <person name="Dossa G.S."/>
            <person name="Mauleon R."/>
            <person name="Cruz C.V."/>
            <person name="Oliva R."/>
        </authorList>
    </citation>
    <scope>NUCLEOTIDE SEQUENCE [LARGE SCALE GENOMIC DNA]</scope>
    <source>
        <strain evidence="8 9">IRRI 6609</strain>
    </source>
</reference>
<organism evidence="8 9">
    <name type="scientific">Pseudomonas asplenii</name>
    <dbReference type="NCBI Taxonomy" id="53407"/>
    <lineage>
        <taxon>Bacteria</taxon>
        <taxon>Pseudomonadati</taxon>
        <taxon>Pseudomonadota</taxon>
        <taxon>Gammaproteobacteria</taxon>
        <taxon>Pseudomonadales</taxon>
        <taxon>Pseudomonadaceae</taxon>
        <taxon>Pseudomonas</taxon>
    </lineage>
</organism>
<evidence type="ECO:0000256" key="4">
    <source>
        <dbReference type="ARBA" id="ARBA00022692"/>
    </source>
</evidence>
<keyword evidence="6 7" id="KW-0472">Membrane</keyword>
<accession>A0A0M9GC28</accession>
<proteinExistence type="inferred from homology"/>
<dbReference type="EMBL" id="JSYZ01000030">
    <property type="protein sequence ID" value="KPA87400.1"/>
    <property type="molecule type" value="Genomic_DNA"/>
</dbReference>
<evidence type="ECO:0000256" key="1">
    <source>
        <dbReference type="ARBA" id="ARBA00004651"/>
    </source>
</evidence>